<dbReference type="Gene3D" id="3.30.390.10">
    <property type="entry name" value="Enolase-like, N-terminal domain"/>
    <property type="match status" value="1"/>
</dbReference>
<evidence type="ECO:0000256" key="4">
    <source>
        <dbReference type="ARBA" id="ARBA00023152"/>
    </source>
</evidence>
<feature type="compositionally biased region" description="Basic residues" evidence="9">
    <location>
        <begin position="215"/>
        <end position="225"/>
    </location>
</feature>
<evidence type="ECO:0000256" key="1">
    <source>
        <dbReference type="ARBA" id="ARBA00005031"/>
    </source>
</evidence>
<evidence type="ECO:0000256" key="8">
    <source>
        <dbReference type="ARBA" id="ARBA00048333"/>
    </source>
</evidence>
<organism evidence="12 13">
    <name type="scientific">Pinctada imbricata</name>
    <name type="common">Atlantic pearl-oyster</name>
    <name type="synonym">Pinctada martensii</name>
    <dbReference type="NCBI Taxonomy" id="66713"/>
    <lineage>
        <taxon>Eukaryota</taxon>
        <taxon>Metazoa</taxon>
        <taxon>Spiralia</taxon>
        <taxon>Lophotrochozoa</taxon>
        <taxon>Mollusca</taxon>
        <taxon>Bivalvia</taxon>
        <taxon>Autobranchia</taxon>
        <taxon>Pteriomorphia</taxon>
        <taxon>Pterioida</taxon>
        <taxon>Pterioidea</taxon>
        <taxon>Pteriidae</taxon>
        <taxon>Pinctada</taxon>
    </lineage>
</organism>
<dbReference type="InterPro" id="IPR020810">
    <property type="entry name" value="Enolase_C"/>
</dbReference>
<dbReference type="GO" id="GO:0000015">
    <property type="term" value="C:phosphopyruvate hydratase complex"/>
    <property type="evidence" value="ECO:0007669"/>
    <property type="project" value="InterPro"/>
</dbReference>
<dbReference type="EMBL" id="VSWD01000008">
    <property type="protein sequence ID" value="KAK3095284.1"/>
    <property type="molecule type" value="Genomic_DNA"/>
</dbReference>
<evidence type="ECO:0000259" key="11">
    <source>
        <dbReference type="SMART" id="SM01193"/>
    </source>
</evidence>
<dbReference type="GO" id="GO:0004634">
    <property type="term" value="F:phosphopyruvate hydratase activity"/>
    <property type="evidence" value="ECO:0007669"/>
    <property type="project" value="UniProtKB-EC"/>
</dbReference>
<evidence type="ECO:0000256" key="6">
    <source>
        <dbReference type="ARBA" id="ARBA00031125"/>
    </source>
</evidence>
<comment type="catalytic activity">
    <reaction evidence="8">
        <text>(2R)-2-phosphoglycerate = phosphoenolpyruvate + H2O</text>
        <dbReference type="Rhea" id="RHEA:10164"/>
        <dbReference type="ChEBI" id="CHEBI:15377"/>
        <dbReference type="ChEBI" id="CHEBI:58289"/>
        <dbReference type="ChEBI" id="CHEBI:58702"/>
        <dbReference type="EC" id="4.2.1.11"/>
    </reaction>
</comment>
<evidence type="ECO:0000256" key="2">
    <source>
        <dbReference type="ARBA" id="ARBA00009604"/>
    </source>
</evidence>
<dbReference type="Gene3D" id="3.20.20.120">
    <property type="entry name" value="Enolase-like C-terminal domain"/>
    <property type="match status" value="1"/>
</dbReference>
<dbReference type="SMART" id="SM01192">
    <property type="entry name" value="Enolase_C"/>
    <property type="match status" value="1"/>
</dbReference>
<gene>
    <name evidence="12" type="ORF">FSP39_012748</name>
</gene>
<sequence length="604" mass="66756">MASASNSSTYDARELYELKQRAVKYYSQNGVPQKMEEVMNSMFYDNPDDVYGHLATYLHVNLYLQATYFEQFAKPPVISNVNARVALDSKGQPTLQTEVYCTVKNAQKLVATTVSATPNSSLPENARPEDREEDDKTREGNLTAALDLINGDLGQRLQGVDPTKQPEADSKLMAMYEELKVAEDERLAREAAQKAAEDPEGTSPTKDETASQTSKKGKNSGKGKSKAPPVVIAPDEPKEKLLPHAAAFSTASRAVCTSGAHVRDLPLFQHISSLRLEQTPSELCLPLPMVTIIQSGRPAPGKLNCVKEFMIVPSPKLSLQKGIQGIQQIFNYVAKSLALKGGAAARQVNDIGALCPTYDKAEQGLDILMEAMTNLELNPGEDFYIALNCAGHEIFDYEKGKYEVYGGQPKTPEDLVEFWSELLGRYPAVNAIIDPMRKADNEHWMRLCERISERCYVMGNHVWSRPGTLLTEELTEDFKTSGIVFKVDQINTVSDIINCAKKMEEAQNQIALTTCHGETTDTFLADLAVGLNARFIKLGGPIRGERVALLNRLLQIEDHLKRAGQLGEHGADSFPLITPPPLPEPEEGEETQEEEKKEEKGKKK</sequence>
<dbReference type="AlphaFoldDB" id="A0AA88Y084"/>
<comment type="caution">
    <text evidence="12">The sequence shown here is derived from an EMBL/GenBank/DDBJ whole genome shotgun (WGS) entry which is preliminary data.</text>
</comment>
<dbReference type="EC" id="4.2.1.11" evidence="3"/>
<dbReference type="Proteomes" id="UP001186944">
    <property type="component" value="Unassembled WGS sequence"/>
</dbReference>
<dbReference type="Pfam" id="PF00113">
    <property type="entry name" value="Enolase_C"/>
    <property type="match status" value="1"/>
</dbReference>
<dbReference type="InterPro" id="IPR036849">
    <property type="entry name" value="Enolase-like_C_sf"/>
</dbReference>
<dbReference type="CDD" id="cd22974">
    <property type="entry name" value="DD_ENO4"/>
    <property type="match status" value="1"/>
</dbReference>
<dbReference type="SMART" id="SM01193">
    <property type="entry name" value="Enolase_N"/>
    <property type="match status" value="1"/>
</dbReference>
<dbReference type="InterPro" id="IPR029017">
    <property type="entry name" value="Enolase-like_N"/>
</dbReference>
<evidence type="ECO:0000256" key="3">
    <source>
        <dbReference type="ARBA" id="ARBA00012058"/>
    </source>
</evidence>
<dbReference type="PANTHER" id="PTHR11902">
    <property type="entry name" value="ENOLASE"/>
    <property type="match status" value="1"/>
</dbReference>
<name>A0AA88Y084_PINIB</name>
<feature type="compositionally biased region" description="Basic and acidic residues" evidence="9">
    <location>
        <begin position="188"/>
        <end position="197"/>
    </location>
</feature>
<evidence type="ECO:0000313" key="13">
    <source>
        <dbReference type="Proteomes" id="UP001186944"/>
    </source>
</evidence>
<keyword evidence="4" id="KW-0324">Glycolysis</keyword>
<dbReference type="SUPFAM" id="SSF54826">
    <property type="entry name" value="Enolase N-terminal domain-like"/>
    <property type="match status" value="1"/>
</dbReference>
<reference evidence="12" key="1">
    <citation type="submission" date="2019-08" db="EMBL/GenBank/DDBJ databases">
        <title>The improved chromosome-level genome for the pearl oyster Pinctada fucata martensii using PacBio sequencing and Hi-C.</title>
        <authorList>
            <person name="Zheng Z."/>
        </authorList>
    </citation>
    <scope>NUCLEOTIDE SEQUENCE</scope>
    <source>
        <strain evidence="12">ZZ-2019</strain>
        <tissue evidence="12">Adductor muscle</tissue>
    </source>
</reference>
<dbReference type="GO" id="GO:0000287">
    <property type="term" value="F:magnesium ion binding"/>
    <property type="evidence" value="ECO:0007669"/>
    <property type="project" value="InterPro"/>
</dbReference>
<accession>A0AA88Y084</accession>
<feature type="domain" description="Enolase C-terminal TIM barrel" evidence="10">
    <location>
        <begin position="282"/>
        <end position="574"/>
    </location>
</feature>
<protein>
    <recommendedName>
        <fullName evidence="7">Enolase 4</fullName>
        <ecNumber evidence="3">4.2.1.11</ecNumber>
    </recommendedName>
    <alternativeName>
        <fullName evidence="6">2-phospho-D-glycerate hydro-lyase</fullName>
    </alternativeName>
</protein>
<evidence type="ECO:0000256" key="7">
    <source>
        <dbReference type="ARBA" id="ARBA00034855"/>
    </source>
</evidence>
<keyword evidence="13" id="KW-1185">Reference proteome</keyword>
<dbReference type="GO" id="GO:0006096">
    <property type="term" value="P:glycolytic process"/>
    <property type="evidence" value="ECO:0007669"/>
    <property type="project" value="UniProtKB-KW"/>
</dbReference>
<comment type="similarity">
    <text evidence="2">Belongs to the enolase family.</text>
</comment>
<dbReference type="InterPro" id="IPR047500">
    <property type="entry name" value="DD_ENO4"/>
</dbReference>
<dbReference type="SUPFAM" id="SSF51604">
    <property type="entry name" value="Enolase C-terminal domain-like"/>
    <property type="match status" value="1"/>
</dbReference>
<feature type="compositionally biased region" description="Basic and acidic residues" evidence="9">
    <location>
        <begin position="594"/>
        <end position="604"/>
    </location>
</feature>
<feature type="region of interest" description="Disordered" evidence="9">
    <location>
        <begin position="567"/>
        <end position="604"/>
    </location>
</feature>
<evidence type="ECO:0000313" key="12">
    <source>
        <dbReference type="EMBL" id="KAK3095284.1"/>
    </source>
</evidence>
<feature type="region of interest" description="Disordered" evidence="9">
    <location>
        <begin position="114"/>
        <end position="169"/>
    </location>
</feature>
<evidence type="ECO:0000259" key="10">
    <source>
        <dbReference type="SMART" id="SM01192"/>
    </source>
</evidence>
<keyword evidence="5" id="KW-0456">Lyase</keyword>
<feature type="domain" description="Enolase N-terminal" evidence="11">
    <location>
        <begin position="78"/>
        <end position="271"/>
    </location>
</feature>
<dbReference type="InterPro" id="IPR000941">
    <property type="entry name" value="Enolase"/>
</dbReference>
<dbReference type="InterPro" id="IPR020811">
    <property type="entry name" value="Enolase_N"/>
</dbReference>
<feature type="compositionally biased region" description="Polar residues" evidence="9">
    <location>
        <begin position="114"/>
        <end position="123"/>
    </location>
</feature>
<proteinExistence type="inferred from homology"/>
<evidence type="ECO:0000256" key="9">
    <source>
        <dbReference type="SAM" id="MobiDB-lite"/>
    </source>
</evidence>
<dbReference type="PANTHER" id="PTHR11902:SF30">
    <property type="entry name" value="ENOLASE 4"/>
    <property type="match status" value="1"/>
</dbReference>
<feature type="compositionally biased region" description="Acidic residues" evidence="9">
    <location>
        <begin position="584"/>
        <end position="593"/>
    </location>
</feature>
<comment type="pathway">
    <text evidence="1">Carbohydrate degradation; glycolysis; pyruvate from D-glyceraldehyde 3-phosphate: step 4/5.</text>
</comment>
<evidence type="ECO:0000256" key="5">
    <source>
        <dbReference type="ARBA" id="ARBA00023239"/>
    </source>
</evidence>
<feature type="region of interest" description="Disordered" evidence="9">
    <location>
        <begin position="188"/>
        <end position="231"/>
    </location>
</feature>
<feature type="compositionally biased region" description="Basic and acidic residues" evidence="9">
    <location>
        <begin position="126"/>
        <end position="139"/>
    </location>
</feature>